<feature type="domain" description="N-acetyltransferase" evidence="1">
    <location>
        <begin position="7"/>
        <end position="160"/>
    </location>
</feature>
<dbReference type="PANTHER" id="PTHR43415">
    <property type="entry name" value="SPERMIDINE N(1)-ACETYLTRANSFERASE"/>
    <property type="match status" value="1"/>
</dbReference>
<protein>
    <recommendedName>
        <fullName evidence="1">N-acetyltransferase domain-containing protein</fullName>
    </recommendedName>
</protein>
<dbReference type="RefSeq" id="WP_062420192.1">
    <property type="nucleotide sequence ID" value="NZ_BBYA01000001.1"/>
</dbReference>
<comment type="caution">
    <text evidence="2">The sequence shown here is derived from an EMBL/GenBank/DDBJ whole genome shotgun (WGS) entry which is preliminary data.</text>
</comment>
<evidence type="ECO:0000313" key="3">
    <source>
        <dbReference type="Proteomes" id="UP000050430"/>
    </source>
</evidence>
<reference evidence="2 3" key="1">
    <citation type="submission" date="2015-07" db="EMBL/GenBank/DDBJ databases">
        <title>Genome sequence of Leptolinea tardivitalis DSM 16556.</title>
        <authorList>
            <person name="Hemp J."/>
            <person name="Ward L.M."/>
            <person name="Pace L.A."/>
            <person name="Fischer W.W."/>
        </authorList>
    </citation>
    <scope>NUCLEOTIDE SEQUENCE [LARGE SCALE GENOMIC DNA]</scope>
    <source>
        <strain evidence="2 3">YMTK-2</strain>
    </source>
</reference>
<sequence>MLIGKITRLRALEKQDMPLLQKWMNDPNLTKWLGPRFPISLEEQNRWYDKLVTDPTKRKLLIEDLQGRAIGLVSLMDINFKDRSAEFGIYLGERPAIGKGQGKDASITMMKFAFSELGLHRLFLYVFEENTRAIASFEECGFRTEAVLRENVFYEGKFHNQLIMGLLSEDFKSIISLAE</sequence>
<dbReference type="GO" id="GO:0016747">
    <property type="term" value="F:acyltransferase activity, transferring groups other than amino-acyl groups"/>
    <property type="evidence" value="ECO:0007669"/>
    <property type="project" value="InterPro"/>
</dbReference>
<dbReference type="InterPro" id="IPR016181">
    <property type="entry name" value="Acyl_CoA_acyltransferase"/>
</dbReference>
<accession>A0A0P6X8V4</accession>
<dbReference type="AlphaFoldDB" id="A0A0P6X8V4"/>
<dbReference type="OrthoDB" id="9795206at2"/>
<dbReference type="EMBL" id="LGCK01000010">
    <property type="protein sequence ID" value="KPL71613.1"/>
    <property type="molecule type" value="Genomic_DNA"/>
</dbReference>
<keyword evidence="3" id="KW-1185">Reference proteome</keyword>
<evidence type="ECO:0000259" key="1">
    <source>
        <dbReference type="PROSITE" id="PS51186"/>
    </source>
</evidence>
<evidence type="ECO:0000313" key="2">
    <source>
        <dbReference type="EMBL" id="KPL71613.1"/>
    </source>
</evidence>
<gene>
    <name evidence="2" type="ORF">ADM99_09005</name>
</gene>
<dbReference type="SUPFAM" id="SSF55729">
    <property type="entry name" value="Acyl-CoA N-acyltransferases (Nat)"/>
    <property type="match status" value="1"/>
</dbReference>
<dbReference type="Pfam" id="PF13302">
    <property type="entry name" value="Acetyltransf_3"/>
    <property type="match status" value="1"/>
</dbReference>
<dbReference type="Proteomes" id="UP000050430">
    <property type="component" value="Unassembled WGS sequence"/>
</dbReference>
<proteinExistence type="predicted"/>
<dbReference type="PANTHER" id="PTHR43415:SF3">
    <property type="entry name" value="GNAT-FAMILY ACETYLTRANSFERASE"/>
    <property type="match status" value="1"/>
</dbReference>
<name>A0A0P6X8V4_9CHLR</name>
<dbReference type="PROSITE" id="PS51186">
    <property type="entry name" value="GNAT"/>
    <property type="match status" value="1"/>
</dbReference>
<dbReference type="Gene3D" id="3.40.630.30">
    <property type="match status" value="1"/>
</dbReference>
<dbReference type="STRING" id="229920.ADM99_09005"/>
<organism evidence="2 3">
    <name type="scientific">Leptolinea tardivitalis</name>
    <dbReference type="NCBI Taxonomy" id="229920"/>
    <lineage>
        <taxon>Bacteria</taxon>
        <taxon>Bacillati</taxon>
        <taxon>Chloroflexota</taxon>
        <taxon>Anaerolineae</taxon>
        <taxon>Anaerolineales</taxon>
        <taxon>Anaerolineaceae</taxon>
        <taxon>Leptolinea</taxon>
    </lineage>
</organism>
<dbReference type="InterPro" id="IPR000182">
    <property type="entry name" value="GNAT_dom"/>
</dbReference>